<protein>
    <recommendedName>
        <fullName evidence="3">N-acetyltransferase domain-containing protein</fullName>
    </recommendedName>
</protein>
<dbReference type="EMBL" id="JAZHXI010000009">
    <property type="protein sequence ID" value="KAL2068074.1"/>
    <property type="molecule type" value="Genomic_DNA"/>
</dbReference>
<accession>A0ABR4CFY2</accession>
<evidence type="ECO:0000313" key="2">
    <source>
        <dbReference type="Proteomes" id="UP001595075"/>
    </source>
</evidence>
<dbReference type="CDD" id="cd04301">
    <property type="entry name" value="NAT_SF"/>
    <property type="match status" value="1"/>
</dbReference>
<keyword evidence="2" id="KW-1185">Reference proteome</keyword>
<comment type="caution">
    <text evidence="1">The sequence shown here is derived from an EMBL/GenBank/DDBJ whole genome shotgun (WGS) entry which is preliminary data.</text>
</comment>
<proteinExistence type="predicted"/>
<organism evidence="1 2">
    <name type="scientific">Oculimacula yallundae</name>
    <dbReference type="NCBI Taxonomy" id="86028"/>
    <lineage>
        <taxon>Eukaryota</taxon>
        <taxon>Fungi</taxon>
        <taxon>Dikarya</taxon>
        <taxon>Ascomycota</taxon>
        <taxon>Pezizomycotina</taxon>
        <taxon>Leotiomycetes</taxon>
        <taxon>Helotiales</taxon>
        <taxon>Ploettnerulaceae</taxon>
        <taxon>Oculimacula</taxon>
    </lineage>
</organism>
<dbReference type="Proteomes" id="UP001595075">
    <property type="component" value="Unassembled WGS sequence"/>
</dbReference>
<evidence type="ECO:0008006" key="3">
    <source>
        <dbReference type="Google" id="ProtNLM"/>
    </source>
</evidence>
<sequence>MQWLEAQVKEPSEEEKKIYEERWGDVTVDVRMKGLEYEGLDEFGPELERVEKSIMSSGRPRGTFFISMTMFTAVDCMTIHPSHQRKGVASLMLEEALKN</sequence>
<name>A0ABR4CFY2_9HELO</name>
<gene>
    <name evidence="1" type="ORF">VTL71DRAFT_16172</name>
</gene>
<reference evidence="1 2" key="1">
    <citation type="journal article" date="2024" name="Commun. Biol.">
        <title>Comparative genomic analysis of thermophilic fungi reveals convergent evolutionary adaptations and gene losses.</title>
        <authorList>
            <person name="Steindorff A.S."/>
            <person name="Aguilar-Pontes M.V."/>
            <person name="Robinson A.J."/>
            <person name="Andreopoulos B."/>
            <person name="LaButti K."/>
            <person name="Kuo A."/>
            <person name="Mondo S."/>
            <person name="Riley R."/>
            <person name="Otillar R."/>
            <person name="Haridas S."/>
            <person name="Lipzen A."/>
            <person name="Grimwood J."/>
            <person name="Schmutz J."/>
            <person name="Clum A."/>
            <person name="Reid I.D."/>
            <person name="Moisan M.C."/>
            <person name="Butler G."/>
            <person name="Nguyen T.T.M."/>
            <person name="Dewar K."/>
            <person name="Conant G."/>
            <person name="Drula E."/>
            <person name="Henrissat B."/>
            <person name="Hansel C."/>
            <person name="Singer S."/>
            <person name="Hutchinson M.I."/>
            <person name="de Vries R.P."/>
            <person name="Natvig D.O."/>
            <person name="Powell A.J."/>
            <person name="Tsang A."/>
            <person name="Grigoriev I.V."/>
        </authorList>
    </citation>
    <scope>NUCLEOTIDE SEQUENCE [LARGE SCALE GENOMIC DNA]</scope>
    <source>
        <strain evidence="1 2">CBS 494.80</strain>
    </source>
</reference>
<evidence type="ECO:0000313" key="1">
    <source>
        <dbReference type="EMBL" id="KAL2068074.1"/>
    </source>
</evidence>